<feature type="transmembrane region" description="Helical" evidence="6">
    <location>
        <begin position="281"/>
        <end position="298"/>
    </location>
</feature>
<evidence type="ECO:0000256" key="1">
    <source>
        <dbReference type="ARBA" id="ARBA00004651"/>
    </source>
</evidence>
<feature type="transmembrane region" description="Helical" evidence="6">
    <location>
        <begin position="162"/>
        <end position="181"/>
    </location>
</feature>
<feature type="transmembrane region" description="Helical" evidence="6">
    <location>
        <begin position="304"/>
        <end position="327"/>
    </location>
</feature>
<keyword evidence="5 6" id="KW-0472">Membrane</keyword>
<feature type="transmembrane region" description="Helical" evidence="6">
    <location>
        <begin position="76"/>
        <end position="95"/>
    </location>
</feature>
<evidence type="ECO:0000256" key="3">
    <source>
        <dbReference type="ARBA" id="ARBA00022692"/>
    </source>
</evidence>
<dbReference type="PROSITE" id="PS50850">
    <property type="entry name" value="MFS"/>
    <property type="match status" value="1"/>
</dbReference>
<organism evidence="8 9">
    <name type="scientific">Tepidibacillus fermentans</name>
    <dbReference type="NCBI Taxonomy" id="1281767"/>
    <lineage>
        <taxon>Bacteria</taxon>
        <taxon>Bacillati</taxon>
        <taxon>Bacillota</taxon>
        <taxon>Bacilli</taxon>
        <taxon>Bacillales</taxon>
        <taxon>Bacillaceae</taxon>
        <taxon>Tepidibacillus</taxon>
    </lineage>
</organism>
<keyword evidence="2" id="KW-0813">Transport</keyword>
<feature type="transmembrane region" description="Helical" evidence="6">
    <location>
        <begin position="255"/>
        <end position="274"/>
    </location>
</feature>
<feature type="transmembrane region" description="Helical" evidence="6">
    <location>
        <begin position="218"/>
        <end position="235"/>
    </location>
</feature>
<comment type="subcellular location">
    <subcellularLocation>
        <location evidence="1">Cell membrane</location>
        <topology evidence="1">Multi-pass membrane protein</topology>
    </subcellularLocation>
</comment>
<dbReference type="PROSITE" id="PS00216">
    <property type="entry name" value="SUGAR_TRANSPORT_1"/>
    <property type="match status" value="2"/>
</dbReference>
<evidence type="ECO:0000313" key="9">
    <source>
        <dbReference type="Proteomes" id="UP000295788"/>
    </source>
</evidence>
<dbReference type="Pfam" id="PF07690">
    <property type="entry name" value="MFS_1"/>
    <property type="match status" value="1"/>
</dbReference>
<feature type="transmembrane region" description="Helical" evidence="6">
    <location>
        <begin position="48"/>
        <end position="69"/>
    </location>
</feature>
<keyword evidence="4 6" id="KW-1133">Transmembrane helix</keyword>
<keyword evidence="9" id="KW-1185">Reference proteome</keyword>
<feature type="domain" description="Major facilitator superfamily (MFS) profile" evidence="7">
    <location>
        <begin position="10"/>
        <end position="395"/>
    </location>
</feature>
<evidence type="ECO:0000256" key="2">
    <source>
        <dbReference type="ARBA" id="ARBA00022448"/>
    </source>
</evidence>
<dbReference type="Proteomes" id="UP000295788">
    <property type="component" value="Unassembled WGS sequence"/>
</dbReference>
<proteinExistence type="predicted"/>
<dbReference type="PROSITE" id="PS00217">
    <property type="entry name" value="SUGAR_TRANSPORT_2"/>
    <property type="match status" value="1"/>
</dbReference>
<dbReference type="PANTHER" id="PTHR23508:SF10">
    <property type="entry name" value="CARBOXYLIC ACID TRANSPORTER PROTEIN HOMOLOG"/>
    <property type="match status" value="1"/>
</dbReference>
<dbReference type="Gene3D" id="1.20.1250.20">
    <property type="entry name" value="MFS general substrate transporter like domains"/>
    <property type="match status" value="2"/>
</dbReference>
<dbReference type="RefSeq" id="WP_132768828.1">
    <property type="nucleotide sequence ID" value="NZ_SMAB01000009.1"/>
</dbReference>
<feature type="transmembrane region" description="Helical" evidence="6">
    <location>
        <begin position="347"/>
        <end position="365"/>
    </location>
</feature>
<dbReference type="InterPro" id="IPR011701">
    <property type="entry name" value="MFS"/>
</dbReference>
<accession>A0A4R3KGF9</accession>
<dbReference type="EMBL" id="SMAB01000009">
    <property type="protein sequence ID" value="TCS82496.1"/>
    <property type="molecule type" value="Genomic_DNA"/>
</dbReference>
<evidence type="ECO:0000259" key="7">
    <source>
        <dbReference type="PROSITE" id="PS50850"/>
    </source>
</evidence>
<gene>
    <name evidence="8" type="ORF">EDD72_10965</name>
</gene>
<evidence type="ECO:0000313" key="8">
    <source>
        <dbReference type="EMBL" id="TCS82496.1"/>
    </source>
</evidence>
<feature type="transmembrane region" description="Helical" evidence="6">
    <location>
        <begin position="12"/>
        <end position="36"/>
    </location>
</feature>
<dbReference type="PANTHER" id="PTHR23508">
    <property type="entry name" value="CARBOXYLIC ACID TRANSPORTER PROTEIN HOMOLOG"/>
    <property type="match status" value="1"/>
</dbReference>
<protein>
    <submittedName>
        <fullName evidence="8">Putative MFS transporter</fullName>
    </submittedName>
</protein>
<keyword evidence="3 6" id="KW-0812">Transmembrane</keyword>
<dbReference type="SUPFAM" id="SSF103473">
    <property type="entry name" value="MFS general substrate transporter"/>
    <property type="match status" value="1"/>
</dbReference>
<dbReference type="InterPro" id="IPR036259">
    <property type="entry name" value="MFS_trans_sf"/>
</dbReference>
<sequence>MNLSKEFKKLIGIAGIGWAFDAMDVGLLSFIMVALAKEWGLNSYQTGWLGSINLIGMAIGATIGGILADRIGRKPVFLYTLLLFGIATAGSAFATGFTFMFIFRFLIGLGIGAELPVASTLVNEHAPKQIRGRAVVILESFWAVGWLLAALIAYFVIPNFSYGWRLALIIGGIPAIYASLVRKQVPESPVYLEAQKKAYQNKQNRKTNLFKHYKKETITLWTVWFVIAFSYYGMFLWLPSVLVGKGFTMIKSFEYVFIMTIAQLPGYFLSAYLVEKWGRKPVLATFLLGTAISAWLFGGSGQQAQLLIFGSLLSFFNLGAWGALYAYTPENYPVEIRGTGSGSAAGFGRIGSIIAPLLVGILIANKVTYQSIFLIFTTTIVVGVIVLLSIGKETKEAYLN</sequence>
<feature type="transmembrane region" description="Helical" evidence="6">
    <location>
        <begin position="371"/>
        <end position="390"/>
    </location>
</feature>
<evidence type="ECO:0000256" key="5">
    <source>
        <dbReference type="ARBA" id="ARBA00023136"/>
    </source>
</evidence>
<dbReference type="AlphaFoldDB" id="A0A4R3KGF9"/>
<reference evidence="8 9" key="1">
    <citation type="submission" date="2019-03" db="EMBL/GenBank/DDBJ databases">
        <title>Genomic Encyclopedia of Type Strains, Phase IV (KMG-IV): sequencing the most valuable type-strain genomes for metagenomic binning, comparative biology and taxonomic classification.</title>
        <authorList>
            <person name="Goeker M."/>
        </authorList>
    </citation>
    <scope>NUCLEOTIDE SEQUENCE [LARGE SCALE GENOMIC DNA]</scope>
    <source>
        <strain evidence="8 9">DSM 23802</strain>
    </source>
</reference>
<feature type="transmembrane region" description="Helical" evidence="6">
    <location>
        <begin position="134"/>
        <end position="156"/>
    </location>
</feature>
<dbReference type="OrthoDB" id="9787026at2"/>
<dbReference type="InterPro" id="IPR020846">
    <property type="entry name" value="MFS_dom"/>
</dbReference>
<comment type="caution">
    <text evidence="8">The sequence shown here is derived from an EMBL/GenBank/DDBJ whole genome shotgun (WGS) entry which is preliminary data.</text>
</comment>
<dbReference type="InterPro" id="IPR005829">
    <property type="entry name" value="Sugar_transporter_CS"/>
</dbReference>
<dbReference type="GO" id="GO:0046943">
    <property type="term" value="F:carboxylic acid transmembrane transporter activity"/>
    <property type="evidence" value="ECO:0007669"/>
    <property type="project" value="TreeGrafter"/>
</dbReference>
<dbReference type="GO" id="GO:0005886">
    <property type="term" value="C:plasma membrane"/>
    <property type="evidence" value="ECO:0007669"/>
    <property type="project" value="UniProtKB-SubCell"/>
</dbReference>
<evidence type="ECO:0000256" key="4">
    <source>
        <dbReference type="ARBA" id="ARBA00022989"/>
    </source>
</evidence>
<name>A0A4R3KGF9_9BACI</name>
<evidence type="ECO:0000256" key="6">
    <source>
        <dbReference type="SAM" id="Phobius"/>
    </source>
</evidence>
<dbReference type="CDD" id="cd17316">
    <property type="entry name" value="MFS_SV2_like"/>
    <property type="match status" value="1"/>
</dbReference>
<feature type="transmembrane region" description="Helical" evidence="6">
    <location>
        <begin position="101"/>
        <end position="122"/>
    </location>
</feature>